<name>C8PL89_9BACT</name>
<accession>C8PL89</accession>
<dbReference type="AlphaFoldDB" id="C8PL89"/>
<organism evidence="2 3">
    <name type="scientific">Campylobacter gracilis RM3268</name>
    <dbReference type="NCBI Taxonomy" id="553220"/>
    <lineage>
        <taxon>Bacteria</taxon>
        <taxon>Pseudomonadati</taxon>
        <taxon>Campylobacterota</taxon>
        <taxon>Epsilonproteobacteria</taxon>
        <taxon>Campylobacterales</taxon>
        <taxon>Campylobacteraceae</taxon>
        <taxon>Campylobacter</taxon>
    </lineage>
</organism>
<evidence type="ECO:0000313" key="3">
    <source>
        <dbReference type="Proteomes" id="UP000005709"/>
    </source>
</evidence>
<dbReference type="STRING" id="824.CGRAC_1732"/>
<evidence type="ECO:0008006" key="4">
    <source>
        <dbReference type="Google" id="ProtNLM"/>
    </source>
</evidence>
<evidence type="ECO:0000256" key="1">
    <source>
        <dbReference type="SAM" id="MobiDB-lite"/>
    </source>
</evidence>
<feature type="region of interest" description="Disordered" evidence="1">
    <location>
        <begin position="126"/>
        <end position="167"/>
    </location>
</feature>
<feature type="compositionally biased region" description="Basic and acidic residues" evidence="1">
    <location>
        <begin position="135"/>
        <end position="153"/>
    </location>
</feature>
<evidence type="ECO:0000313" key="2">
    <source>
        <dbReference type="EMBL" id="EEV16504.1"/>
    </source>
</evidence>
<dbReference type="OrthoDB" id="5353833at2"/>
<gene>
    <name evidence="2" type="ORF">CAMGR0001_2880</name>
</gene>
<keyword evidence="3" id="KW-1185">Reference proteome</keyword>
<comment type="caution">
    <text evidence="2">The sequence shown here is derived from an EMBL/GenBank/DDBJ whole genome shotgun (WGS) entry which is preliminary data.</text>
</comment>
<reference evidence="2 3" key="1">
    <citation type="submission" date="2009-07" db="EMBL/GenBank/DDBJ databases">
        <authorList>
            <person name="Madupu R."/>
            <person name="Sebastian Y."/>
            <person name="Durkin A.S."/>
            <person name="Torralba M."/>
            <person name="Methe B."/>
            <person name="Sutton G.G."/>
            <person name="Strausberg R.L."/>
            <person name="Nelson K.E."/>
        </authorList>
    </citation>
    <scope>NUCLEOTIDE SEQUENCE [LARGE SCALE GENOMIC DNA]</scope>
    <source>
        <strain evidence="2 3">RM3268</strain>
    </source>
</reference>
<protein>
    <recommendedName>
        <fullName evidence="4">PIN-like domain-containing protein</fullName>
    </recommendedName>
</protein>
<dbReference type="Proteomes" id="UP000005709">
    <property type="component" value="Unassembled WGS sequence"/>
</dbReference>
<dbReference type="EMBL" id="ACYG01000031">
    <property type="protein sequence ID" value="EEV16504.1"/>
    <property type="molecule type" value="Genomic_DNA"/>
</dbReference>
<proteinExistence type="predicted"/>
<dbReference type="RefSeq" id="WP_005873176.1">
    <property type="nucleotide sequence ID" value="NZ_ACYG01000031.1"/>
</dbReference>
<sequence>MTHFIIDDENIDVDNIFDVVNLKEGDELNIVSNTAKKIGALTLARLSKMGVSIGEVFTIGKQRKDFADKIIVFLMGKLCGAEGKIGIVSNDKFYDDVIEFFNNLNYRKNPKFEKISLTSHAVGASAKQSKTNGAAEKKAEKPEPKTAKREPKAQKQGTKAAKREPKAANSKISKIELAAAEALIPQCVSLQALYAACVAKLGRAKGCEAYREIKDGARARYASIAYDSDLKDGAVRRNAIKLYRESGGDMAEFHNKLTSEYKHAGPEIYKEFKEKLVGKMI</sequence>